<keyword evidence="3" id="KW-1185">Reference proteome</keyword>
<protein>
    <submittedName>
        <fullName evidence="2">Uncharacterized protein</fullName>
    </submittedName>
</protein>
<accession>F4XY40</accession>
<evidence type="ECO:0000256" key="1">
    <source>
        <dbReference type="SAM" id="MobiDB-lite"/>
    </source>
</evidence>
<evidence type="ECO:0000313" key="2">
    <source>
        <dbReference type="EMBL" id="EGJ30437.1"/>
    </source>
</evidence>
<gene>
    <name evidence="2" type="ORF">LYNGBM3L_49990</name>
</gene>
<evidence type="ECO:0000313" key="3">
    <source>
        <dbReference type="Proteomes" id="UP000003959"/>
    </source>
</evidence>
<sequence length="65" mass="7656">MSYTWDYIQKNPKQTKRLLGINHEQLYQLIEQAKLLHRQHKEKNQNQKVRLIKPGGGASQKLSLS</sequence>
<proteinExistence type="predicted"/>
<dbReference type="RefSeq" id="WP_009149795.1">
    <property type="nucleotide sequence ID" value="NZ_GL890953.1"/>
</dbReference>
<dbReference type="Proteomes" id="UP000003959">
    <property type="component" value="Unassembled WGS sequence"/>
</dbReference>
<name>F4XY40_9CYAN</name>
<dbReference type="EMBL" id="GL890953">
    <property type="protein sequence ID" value="EGJ30437.1"/>
    <property type="molecule type" value="Genomic_DNA"/>
</dbReference>
<feature type="region of interest" description="Disordered" evidence="1">
    <location>
        <begin position="40"/>
        <end position="65"/>
    </location>
</feature>
<organism evidence="2 3">
    <name type="scientific">Moorena producens 3L</name>
    <dbReference type="NCBI Taxonomy" id="489825"/>
    <lineage>
        <taxon>Bacteria</taxon>
        <taxon>Bacillati</taxon>
        <taxon>Cyanobacteriota</taxon>
        <taxon>Cyanophyceae</taxon>
        <taxon>Coleofasciculales</taxon>
        <taxon>Coleofasciculaceae</taxon>
        <taxon>Moorena</taxon>
    </lineage>
</organism>
<reference evidence="3" key="1">
    <citation type="journal article" date="2011" name="Proc. Natl. Acad. Sci. U.S.A.">
        <title>Genomic insights into the physiology and ecology of the marine filamentous cyanobacterium Lyngbya majuscula.</title>
        <authorList>
            <person name="Jones A.C."/>
            <person name="Monroe E.A."/>
            <person name="Podell S."/>
            <person name="Hess W.R."/>
            <person name="Klages S."/>
            <person name="Esquenazi E."/>
            <person name="Niessen S."/>
            <person name="Hoover H."/>
            <person name="Rothmann M."/>
            <person name="Lasken R.S."/>
            <person name="Yates J.R.III."/>
            <person name="Reinhardt R."/>
            <person name="Kube M."/>
            <person name="Burkart M.D."/>
            <person name="Allen E.E."/>
            <person name="Dorrestein P.C."/>
            <person name="Gerwick W.H."/>
            <person name="Gerwick L."/>
        </authorList>
    </citation>
    <scope>NUCLEOTIDE SEQUENCE [LARGE SCALE GENOMIC DNA]</scope>
    <source>
        <strain evidence="3">3L</strain>
    </source>
</reference>
<dbReference type="HOGENOM" id="CLU_2862750_0_0_3"/>
<dbReference type="AlphaFoldDB" id="F4XY40"/>